<dbReference type="InterPro" id="IPR005828">
    <property type="entry name" value="MFS_sugar_transport-like"/>
</dbReference>
<feature type="transmembrane region" description="Helical" evidence="8">
    <location>
        <begin position="514"/>
        <end position="537"/>
    </location>
</feature>
<keyword evidence="5 8" id="KW-1133">Transmembrane helix</keyword>
<dbReference type="PROSITE" id="PS00216">
    <property type="entry name" value="SUGAR_TRANSPORT_1"/>
    <property type="match status" value="2"/>
</dbReference>
<dbReference type="Proteomes" id="UP001286313">
    <property type="component" value="Unassembled WGS sequence"/>
</dbReference>
<dbReference type="GO" id="GO:0016324">
    <property type="term" value="C:apical plasma membrane"/>
    <property type="evidence" value="ECO:0007669"/>
    <property type="project" value="TreeGrafter"/>
</dbReference>
<evidence type="ECO:0000259" key="9">
    <source>
        <dbReference type="PROSITE" id="PS50850"/>
    </source>
</evidence>
<evidence type="ECO:0000256" key="2">
    <source>
        <dbReference type="ARBA" id="ARBA00010992"/>
    </source>
</evidence>
<feature type="transmembrane region" description="Helical" evidence="8">
    <location>
        <begin position="306"/>
        <end position="326"/>
    </location>
</feature>
<dbReference type="InterPro" id="IPR020846">
    <property type="entry name" value="MFS_dom"/>
</dbReference>
<dbReference type="Gene3D" id="1.20.1250.20">
    <property type="entry name" value="MFS general substrate transporter like domains"/>
    <property type="match status" value="1"/>
</dbReference>
<evidence type="ECO:0000256" key="1">
    <source>
        <dbReference type="ARBA" id="ARBA00004141"/>
    </source>
</evidence>
<feature type="transmembrane region" description="Helical" evidence="8">
    <location>
        <begin position="393"/>
        <end position="415"/>
    </location>
</feature>
<dbReference type="GO" id="GO:0005366">
    <property type="term" value="F:myo-inositol:proton symporter activity"/>
    <property type="evidence" value="ECO:0007669"/>
    <property type="project" value="TreeGrafter"/>
</dbReference>
<gene>
    <name evidence="10" type="ORF">Pcinc_008627</name>
</gene>
<dbReference type="SUPFAM" id="SSF103473">
    <property type="entry name" value="MFS general substrate transporter"/>
    <property type="match status" value="1"/>
</dbReference>
<feature type="compositionally biased region" description="Low complexity" evidence="7">
    <location>
        <begin position="67"/>
        <end position="88"/>
    </location>
</feature>
<evidence type="ECO:0000256" key="5">
    <source>
        <dbReference type="ARBA" id="ARBA00022989"/>
    </source>
</evidence>
<dbReference type="AlphaFoldDB" id="A0AAE1KXC1"/>
<proteinExistence type="inferred from homology"/>
<feature type="transmembrane region" description="Helical" evidence="8">
    <location>
        <begin position="477"/>
        <end position="499"/>
    </location>
</feature>
<reference evidence="10" key="1">
    <citation type="submission" date="2023-10" db="EMBL/GenBank/DDBJ databases">
        <title>Genome assemblies of two species of porcelain crab, Petrolisthes cinctipes and Petrolisthes manimaculis (Anomura: Porcellanidae).</title>
        <authorList>
            <person name="Angst P."/>
        </authorList>
    </citation>
    <scope>NUCLEOTIDE SEQUENCE</scope>
    <source>
        <strain evidence="10">PB745_01</strain>
        <tissue evidence="10">Gill</tissue>
    </source>
</reference>
<feature type="transmembrane region" description="Helical" evidence="8">
    <location>
        <begin position="278"/>
        <end position="299"/>
    </location>
</feature>
<feature type="region of interest" description="Disordered" evidence="7">
    <location>
        <begin position="1"/>
        <end position="88"/>
    </location>
</feature>
<keyword evidence="6 8" id="KW-0472">Membrane</keyword>
<organism evidence="10 11">
    <name type="scientific">Petrolisthes cinctipes</name>
    <name type="common">Flat porcelain crab</name>
    <dbReference type="NCBI Taxonomy" id="88211"/>
    <lineage>
        <taxon>Eukaryota</taxon>
        <taxon>Metazoa</taxon>
        <taxon>Ecdysozoa</taxon>
        <taxon>Arthropoda</taxon>
        <taxon>Crustacea</taxon>
        <taxon>Multicrustacea</taxon>
        <taxon>Malacostraca</taxon>
        <taxon>Eumalacostraca</taxon>
        <taxon>Eucarida</taxon>
        <taxon>Decapoda</taxon>
        <taxon>Pleocyemata</taxon>
        <taxon>Anomura</taxon>
        <taxon>Galatheoidea</taxon>
        <taxon>Porcellanidae</taxon>
        <taxon>Petrolisthes</taxon>
    </lineage>
</organism>
<evidence type="ECO:0000313" key="11">
    <source>
        <dbReference type="Proteomes" id="UP001286313"/>
    </source>
</evidence>
<keyword evidence="4 8" id="KW-0812">Transmembrane</keyword>
<sequence length="687" mass="72882">MWVTDKRVTPALHVTKGDTNSSTRNMSTTDHTNTTKNTDCKTSSIPGNNNDMNCKEKSSNVSKTSCLSPSQDSGSDGQGTVDTTDTTSTPLTTACMSKSSNITKSTSNNTNVACCTSSNTVSHFKTTACVPECSSRSDKTINTDCSTPNITPTPTTTHYGSKSNDVNTNDCRSTLNATTLCNDNPNAKATHCDCTTTPSQKTGQRCSGCEARRALRSIRATTKAKKKNKEKDGVSAVLVILALVLAISGFLSSFEQSVVGVAIFFIRQDVPLSTKWHQLIVGSFYISGYIFSLVSGFVSERFGRRVVVRMSSTVYVVAAIVIASSYAPYQLVIGRVLAGISLGLSTTVVPVYLSEIAPTGSRGRVTLSYALFYVVGQLLATLLGGTFGPLRNGWRYLVGSASVPALIQFMALMALPDSPRWLANKGRVEEARASLQQLRPQGSAWEAEFQSILCDSRANAGKGGIKQIFASISIRRALLVGALLHLAFATTGIIVFLAYSGSLVLMTGVSKGRAAIYLVSGVVSVGLLGLTVGILLVEKVGRRPLVLASLAGVVLGLIITAGTLNAAHVKSASVTLAAVDPACDFDTCGECTHRYRCGFCFNSTDAACVPADVLAYNELAEVGPCSDPMVLEAGDYTFADNYCPFAAAWVIILGFCIFVFWFALGPVPHSEMDGQLTSPNVALEQIP</sequence>
<dbReference type="PANTHER" id="PTHR48020:SF12">
    <property type="entry name" value="PROTON MYO-INOSITOL COTRANSPORTER"/>
    <property type="match status" value="1"/>
</dbReference>
<feature type="transmembrane region" description="Helical" evidence="8">
    <location>
        <begin position="645"/>
        <end position="664"/>
    </location>
</feature>
<dbReference type="EMBL" id="JAWQEG010000641">
    <property type="protein sequence ID" value="KAK3887272.1"/>
    <property type="molecule type" value="Genomic_DNA"/>
</dbReference>
<keyword evidence="3" id="KW-0813">Transport</keyword>
<evidence type="ECO:0000256" key="3">
    <source>
        <dbReference type="ARBA" id="ARBA00022448"/>
    </source>
</evidence>
<evidence type="ECO:0000256" key="8">
    <source>
        <dbReference type="SAM" id="Phobius"/>
    </source>
</evidence>
<dbReference type="Pfam" id="PF00083">
    <property type="entry name" value="Sugar_tr"/>
    <property type="match status" value="1"/>
</dbReference>
<evidence type="ECO:0000256" key="6">
    <source>
        <dbReference type="ARBA" id="ARBA00023136"/>
    </source>
</evidence>
<feature type="transmembrane region" description="Helical" evidence="8">
    <location>
        <begin position="365"/>
        <end position="387"/>
    </location>
</feature>
<dbReference type="InterPro" id="IPR050814">
    <property type="entry name" value="Myo-inositol_Transporter"/>
</dbReference>
<dbReference type="InterPro" id="IPR036259">
    <property type="entry name" value="MFS_trans_sf"/>
</dbReference>
<dbReference type="PROSITE" id="PS50850">
    <property type="entry name" value="MFS"/>
    <property type="match status" value="1"/>
</dbReference>
<dbReference type="PANTHER" id="PTHR48020">
    <property type="entry name" value="PROTON MYO-INOSITOL COTRANSPORTER"/>
    <property type="match status" value="1"/>
</dbReference>
<feature type="compositionally biased region" description="Low complexity" evidence="7">
    <location>
        <begin position="28"/>
        <end position="42"/>
    </location>
</feature>
<feature type="domain" description="Major facilitator superfamily (MFS) profile" evidence="9">
    <location>
        <begin position="241"/>
        <end position="687"/>
    </location>
</feature>
<feature type="compositionally biased region" description="Polar residues" evidence="7">
    <location>
        <begin position="43"/>
        <end position="52"/>
    </location>
</feature>
<evidence type="ECO:0000256" key="7">
    <source>
        <dbReference type="SAM" id="MobiDB-lite"/>
    </source>
</evidence>
<comment type="similarity">
    <text evidence="2">Belongs to the major facilitator superfamily. Sugar transporter (TC 2.A.1.1) family.</text>
</comment>
<feature type="transmembrane region" description="Helical" evidence="8">
    <location>
        <begin position="233"/>
        <end position="266"/>
    </location>
</feature>
<dbReference type="PROSITE" id="PS00217">
    <property type="entry name" value="SUGAR_TRANSPORT_2"/>
    <property type="match status" value="1"/>
</dbReference>
<keyword evidence="11" id="KW-1185">Reference proteome</keyword>
<dbReference type="InterPro" id="IPR005829">
    <property type="entry name" value="Sugar_transporter_CS"/>
</dbReference>
<feature type="transmembrane region" description="Helical" evidence="8">
    <location>
        <begin position="332"/>
        <end position="353"/>
    </location>
</feature>
<comment type="caution">
    <text evidence="10">The sequence shown here is derived from an EMBL/GenBank/DDBJ whole genome shotgun (WGS) entry which is preliminary data.</text>
</comment>
<feature type="transmembrane region" description="Helical" evidence="8">
    <location>
        <begin position="544"/>
        <end position="564"/>
    </location>
</feature>
<accession>A0AAE1KXC1</accession>
<evidence type="ECO:0000256" key="4">
    <source>
        <dbReference type="ARBA" id="ARBA00022692"/>
    </source>
</evidence>
<comment type="subcellular location">
    <subcellularLocation>
        <location evidence="1">Membrane</location>
        <topology evidence="1">Multi-pass membrane protein</topology>
    </subcellularLocation>
</comment>
<evidence type="ECO:0000313" key="10">
    <source>
        <dbReference type="EMBL" id="KAK3887272.1"/>
    </source>
</evidence>
<name>A0AAE1KXC1_PETCI</name>
<protein>
    <recommendedName>
        <fullName evidence="9">Major facilitator superfamily (MFS) profile domain-containing protein</fullName>
    </recommendedName>
</protein>
<feature type="compositionally biased region" description="Polar residues" evidence="7">
    <location>
        <begin position="17"/>
        <end position="27"/>
    </location>
</feature>